<dbReference type="PANTHER" id="PTHR48069:SF3">
    <property type="entry name" value="DIHYDROFOLATE REDUCTASE"/>
    <property type="match status" value="1"/>
</dbReference>
<sequence>MCPGAIATPPAFALIVAHDAARGIGRHGTMPWRLPPDMAFFAAATRAAWPEAESTPKPPPPRQNAVVMGRKTWESIPPRFRPLPGRLNVVVSRSAEARAALPDGVLGAGGLDSAFAMLAAMGDWYPWLPVAPSAATPPPPAAPMPAVFVIGGAQLYAASLREPQCRAALVTAIEQTFPCDVFFPDLAANGFAQDAASSEHAAASGELQGAAASVFPAAALLPHPGAPTTMTHKAVTFAFTSWHRISPPTTA</sequence>
<evidence type="ECO:0000313" key="10">
    <source>
        <dbReference type="Proteomes" id="UP000274922"/>
    </source>
</evidence>
<dbReference type="GO" id="GO:0046655">
    <property type="term" value="P:folic acid metabolic process"/>
    <property type="evidence" value="ECO:0007669"/>
    <property type="project" value="TreeGrafter"/>
</dbReference>
<dbReference type="Gene3D" id="3.40.430.10">
    <property type="entry name" value="Dihydrofolate Reductase, subunit A"/>
    <property type="match status" value="1"/>
</dbReference>
<comment type="similarity">
    <text evidence="7">Belongs to the dihydrofolate reductase family.</text>
</comment>
<dbReference type="InterPro" id="IPR001796">
    <property type="entry name" value="DHFR_dom"/>
</dbReference>
<dbReference type="GO" id="GO:0046452">
    <property type="term" value="P:dihydrofolate metabolic process"/>
    <property type="evidence" value="ECO:0007669"/>
    <property type="project" value="TreeGrafter"/>
</dbReference>
<protein>
    <recommendedName>
        <fullName evidence="3">Dihydrofolate reductase</fullName>
        <ecNumber evidence="2">1.5.1.3</ecNumber>
    </recommendedName>
</protein>
<dbReference type="OrthoDB" id="414698at2759"/>
<dbReference type="InterPro" id="IPR024072">
    <property type="entry name" value="DHFR-like_dom_sf"/>
</dbReference>
<dbReference type="PROSITE" id="PS00075">
    <property type="entry name" value="DHFR_1"/>
    <property type="match status" value="1"/>
</dbReference>
<dbReference type="PROSITE" id="PS51330">
    <property type="entry name" value="DHFR_2"/>
    <property type="match status" value="1"/>
</dbReference>
<evidence type="ECO:0000256" key="5">
    <source>
        <dbReference type="ARBA" id="ARBA00022857"/>
    </source>
</evidence>
<gene>
    <name evidence="9" type="ORF">CXG81DRAFT_12583</name>
</gene>
<keyword evidence="4" id="KW-0554">One-carbon metabolism</keyword>
<dbReference type="GO" id="GO:0004146">
    <property type="term" value="F:dihydrofolate reductase activity"/>
    <property type="evidence" value="ECO:0007669"/>
    <property type="project" value="UniProtKB-EC"/>
</dbReference>
<dbReference type="EC" id="1.5.1.3" evidence="2"/>
<evidence type="ECO:0000313" key="9">
    <source>
        <dbReference type="EMBL" id="RKP00971.1"/>
    </source>
</evidence>
<dbReference type="GO" id="GO:0006730">
    <property type="term" value="P:one-carbon metabolic process"/>
    <property type="evidence" value="ECO:0007669"/>
    <property type="project" value="UniProtKB-KW"/>
</dbReference>
<keyword evidence="6" id="KW-0560">Oxidoreductase</keyword>
<dbReference type="PANTHER" id="PTHR48069">
    <property type="entry name" value="DIHYDROFOLATE REDUCTASE"/>
    <property type="match status" value="1"/>
</dbReference>
<evidence type="ECO:0000256" key="4">
    <source>
        <dbReference type="ARBA" id="ARBA00022563"/>
    </source>
</evidence>
<dbReference type="GO" id="GO:0050661">
    <property type="term" value="F:NADP binding"/>
    <property type="evidence" value="ECO:0007669"/>
    <property type="project" value="InterPro"/>
</dbReference>
<dbReference type="EMBL" id="ML014190">
    <property type="protein sequence ID" value="RKP00971.1"/>
    <property type="molecule type" value="Genomic_DNA"/>
</dbReference>
<dbReference type="Pfam" id="PF00186">
    <property type="entry name" value="DHFR_1"/>
    <property type="match status" value="3"/>
</dbReference>
<evidence type="ECO:0000256" key="3">
    <source>
        <dbReference type="ARBA" id="ARBA00018886"/>
    </source>
</evidence>
<organism evidence="9 10">
    <name type="scientific">Caulochytrium protostelioides</name>
    <dbReference type="NCBI Taxonomy" id="1555241"/>
    <lineage>
        <taxon>Eukaryota</taxon>
        <taxon>Fungi</taxon>
        <taxon>Fungi incertae sedis</taxon>
        <taxon>Chytridiomycota</taxon>
        <taxon>Chytridiomycota incertae sedis</taxon>
        <taxon>Chytridiomycetes</taxon>
        <taxon>Caulochytriales</taxon>
        <taxon>Caulochytriaceae</taxon>
        <taxon>Caulochytrium</taxon>
    </lineage>
</organism>
<keyword evidence="10" id="KW-1185">Reference proteome</keyword>
<evidence type="ECO:0000256" key="7">
    <source>
        <dbReference type="RuleBase" id="RU004474"/>
    </source>
</evidence>
<dbReference type="Proteomes" id="UP000274922">
    <property type="component" value="Unassembled WGS sequence"/>
</dbReference>
<dbReference type="PRINTS" id="PR00070">
    <property type="entry name" value="DHFR"/>
</dbReference>
<keyword evidence="5" id="KW-0521">NADP</keyword>
<accession>A0A4P9X7N9</accession>
<evidence type="ECO:0000259" key="8">
    <source>
        <dbReference type="PROSITE" id="PS51330"/>
    </source>
</evidence>
<feature type="domain" description="DHFR" evidence="8">
    <location>
        <begin position="11"/>
        <end position="244"/>
    </location>
</feature>
<dbReference type="SUPFAM" id="SSF53597">
    <property type="entry name" value="Dihydrofolate reductase-like"/>
    <property type="match status" value="1"/>
</dbReference>
<reference evidence="10" key="1">
    <citation type="journal article" date="2018" name="Nat. Microbiol.">
        <title>Leveraging single-cell genomics to expand the fungal tree of life.</title>
        <authorList>
            <person name="Ahrendt S.R."/>
            <person name="Quandt C.A."/>
            <person name="Ciobanu D."/>
            <person name="Clum A."/>
            <person name="Salamov A."/>
            <person name="Andreopoulos B."/>
            <person name="Cheng J.F."/>
            <person name="Woyke T."/>
            <person name="Pelin A."/>
            <person name="Henrissat B."/>
            <person name="Reynolds N.K."/>
            <person name="Benny G.L."/>
            <person name="Smith M.E."/>
            <person name="James T.Y."/>
            <person name="Grigoriev I.V."/>
        </authorList>
    </citation>
    <scope>NUCLEOTIDE SEQUENCE [LARGE SCALE GENOMIC DNA]</scope>
    <source>
        <strain evidence="10">ATCC 52028</strain>
    </source>
</reference>
<evidence type="ECO:0000256" key="1">
    <source>
        <dbReference type="ARBA" id="ARBA00004903"/>
    </source>
</evidence>
<proteinExistence type="inferred from homology"/>
<dbReference type="InterPro" id="IPR012259">
    <property type="entry name" value="DHFR"/>
</dbReference>
<dbReference type="GO" id="GO:0005739">
    <property type="term" value="C:mitochondrion"/>
    <property type="evidence" value="ECO:0007669"/>
    <property type="project" value="TreeGrafter"/>
</dbReference>
<comment type="pathway">
    <text evidence="1">Cofactor biosynthesis; tetrahydrofolate biosynthesis; 5,6,7,8-tetrahydrofolate from 7,8-dihydrofolate: step 1/1.</text>
</comment>
<dbReference type="InterPro" id="IPR017925">
    <property type="entry name" value="DHFR_CS"/>
</dbReference>
<dbReference type="GO" id="GO:0046654">
    <property type="term" value="P:tetrahydrofolate biosynthetic process"/>
    <property type="evidence" value="ECO:0007669"/>
    <property type="project" value="UniProtKB-UniPathway"/>
</dbReference>
<evidence type="ECO:0000256" key="6">
    <source>
        <dbReference type="ARBA" id="ARBA00023002"/>
    </source>
</evidence>
<name>A0A4P9X7N9_9FUNG</name>
<dbReference type="CDD" id="cd00209">
    <property type="entry name" value="DHFR"/>
    <property type="match status" value="1"/>
</dbReference>
<dbReference type="STRING" id="1555241.A0A4P9X7N9"/>
<dbReference type="UniPathway" id="UPA00077">
    <property type="reaction ID" value="UER00158"/>
</dbReference>
<dbReference type="AlphaFoldDB" id="A0A4P9X7N9"/>
<evidence type="ECO:0000256" key="2">
    <source>
        <dbReference type="ARBA" id="ARBA00012856"/>
    </source>
</evidence>